<dbReference type="Pfam" id="PF17929">
    <property type="entry name" value="TetR_C_34"/>
    <property type="match status" value="1"/>
</dbReference>
<sequence length="221" mass="23578">MTRSAFLRARRPEHKQQRREAILAAARELARTSGVRNVSLGAVAEAVGLAKSNIVRYFGTREEIYLELLADEWRQWGEAVAERLRTISGTTATAQAVTALVETIAERPLFCDLLSHASTSLEHNVSVPAARAFKHAVHARIAEMGAVMAGATDLTEREGGELAAACSGLAGMLYPASNPPPALAQVYAEDPELAASCPVLLPTLLRALSALAAGLPTLREE</sequence>
<dbReference type="InterPro" id="IPR001647">
    <property type="entry name" value="HTH_TetR"/>
</dbReference>
<feature type="domain" description="HTH tetR-type" evidence="3">
    <location>
        <begin position="16"/>
        <end position="76"/>
    </location>
</feature>
<evidence type="ECO:0000256" key="2">
    <source>
        <dbReference type="PROSITE-ProRule" id="PRU00335"/>
    </source>
</evidence>
<dbReference type="Gene3D" id="1.10.357.10">
    <property type="entry name" value="Tetracycline Repressor, domain 2"/>
    <property type="match status" value="1"/>
</dbReference>
<dbReference type="InterPro" id="IPR041483">
    <property type="entry name" value="TetR_C_34"/>
</dbReference>
<evidence type="ECO:0000259" key="3">
    <source>
        <dbReference type="PROSITE" id="PS50977"/>
    </source>
</evidence>
<dbReference type="RefSeq" id="WP_344479420.1">
    <property type="nucleotide sequence ID" value="NZ_BAAAQX010000013.1"/>
</dbReference>
<evidence type="ECO:0000313" key="5">
    <source>
        <dbReference type="Proteomes" id="UP001499843"/>
    </source>
</evidence>
<dbReference type="PRINTS" id="PR00455">
    <property type="entry name" value="HTHTETR"/>
</dbReference>
<protein>
    <submittedName>
        <fullName evidence="4">TetR family transcriptional regulator</fullName>
    </submittedName>
</protein>
<organism evidence="4 5">
    <name type="scientific">Nonomuraea monospora</name>
    <dbReference type="NCBI Taxonomy" id="568818"/>
    <lineage>
        <taxon>Bacteria</taxon>
        <taxon>Bacillati</taxon>
        <taxon>Actinomycetota</taxon>
        <taxon>Actinomycetes</taxon>
        <taxon>Streptosporangiales</taxon>
        <taxon>Streptosporangiaceae</taxon>
        <taxon>Nonomuraea</taxon>
    </lineage>
</organism>
<evidence type="ECO:0000256" key="1">
    <source>
        <dbReference type="ARBA" id="ARBA00023125"/>
    </source>
</evidence>
<reference evidence="4 5" key="1">
    <citation type="journal article" date="2019" name="Int. J. Syst. Evol. Microbiol.">
        <title>The Global Catalogue of Microorganisms (GCM) 10K type strain sequencing project: providing services to taxonomists for standard genome sequencing and annotation.</title>
        <authorList>
            <consortium name="The Broad Institute Genomics Platform"/>
            <consortium name="The Broad Institute Genome Sequencing Center for Infectious Disease"/>
            <person name="Wu L."/>
            <person name="Ma J."/>
        </authorList>
    </citation>
    <scope>NUCLEOTIDE SEQUENCE [LARGE SCALE GENOMIC DNA]</scope>
    <source>
        <strain evidence="4 5">JCM 16114</strain>
    </source>
</reference>
<accession>A0ABN3CJR0</accession>
<dbReference type="Proteomes" id="UP001499843">
    <property type="component" value="Unassembled WGS sequence"/>
</dbReference>
<gene>
    <name evidence="4" type="ORF">GCM10009850_051660</name>
</gene>
<proteinExistence type="predicted"/>
<dbReference type="PANTHER" id="PTHR30055">
    <property type="entry name" value="HTH-TYPE TRANSCRIPTIONAL REGULATOR RUTR"/>
    <property type="match status" value="1"/>
</dbReference>
<dbReference type="PROSITE" id="PS50977">
    <property type="entry name" value="HTH_TETR_2"/>
    <property type="match status" value="1"/>
</dbReference>
<dbReference type="InterPro" id="IPR050109">
    <property type="entry name" value="HTH-type_TetR-like_transc_reg"/>
</dbReference>
<feature type="DNA-binding region" description="H-T-H motif" evidence="2">
    <location>
        <begin position="39"/>
        <end position="58"/>
    </location>
</feature>
<dbReference type="SUPFAM" id="SSF46689">
    <property type="entry name" value="Homeodomain-like"/>
    <property type="match status" value="1"/>
</dbReference>
<dbReference type="Pfam" id="PF00440">
    <property type="entry name" value="TetR_N"/>
    <property type="match status" value="1"/>
</dbReference>
<dbReference type="PANTHER" id="PTHR30055:SF178">
    <property type="entry name" value="POSSIBLE TRANSCRIPTIONAL REGULATORY PROTEIN"/>
    <property type="match status" value="1"/>
</dbReference>
<evidence type="ECO:0000313" key="4">
    <source>
        <dbReference type="EMBL" id="GAA2209707.1"/>
    </source>
</evidence>
<name>A0ABN3CJR0_9ACTN</name>
<keyword evidence="1 2" id="KW-0238">DNA-binding</keyword>
<comment type="caution">
    <text evidence="4">The sequence shown here is derived from an EMBL/GenBank/DDBJ whole genome shotgun (WGS) entry which is preliminary data.</text>
</comment>
<keyword evidence="5" id="KW-1185">Reference proteome</keyword>
<dbReference type="InterPro" id="IPR009057">
    <property type="entry name" value="Homeodomain-like_sf"/>
</dbReference>
<dbReference type="EMBL" id="BAAAQX010000013">
    <property type="protein sequence ID" value="GAA2209707.1"/>
    <property type="molecule type" value="Genomic_DNA"/>
</dbReference>